<dbReference type="PRINTS" id="PR00778">
    <property type="entry name" value="HTHARSR"/>
</dbReference>
<comment type="caution">
    <text evidence="6">The sequence shown here is derived from an EMBL/GenBank/DDBJ whole genome shotgun (WGS) entry which is preliminary data.</text>
</comment>
<dbReference type="PROSITE" id="PS00846">
    <property type="entry name" value="HTH_ARSR_1"/>
    <property type="match status" value="1"/>
</dbReference>
<organism evidence="6 7">
    <name type="scientific">Kurthia sibirica</name>
    <dbReference type="NCBI Taxonomy" id="202750"/>
    <lineage>
        <taxon>Bacteria</taxon>
        <taxon>Bacillati</taxon>
        <taxon>Bacillota</taxon>
        <taxon>Bacilli</taxon>
        <taxon>Bacillales</taxon>
        <taxon>Caryophanaceae</taxon>
        <taxon>Kurthia</taxon>
    </lineage>
</organism>
<dbReference type="PANTHER" id="PTHR43132:SF2">
    <property type="entry name" value="ARSENICAL RESISTANCE OPERON REPRESSOR ARSR-RELATED"/>
    <property type="match status" value="1"/>
</dbReference>
<evidence type="ECO:0000313" key="7">
    <source>
        <dbReference type="Proteomes" id="UP000245938"/>
    </source>
</evidence>
<evidence type="ECO:0000256" key="4">
    <source>
        <dbReference type="ARBA" id="ARBA00043263"/>
    </source>
</evidence>
<dbReference type="InterPro" id="IPR051011">
    <property type="entry name" value="Metal_resp_trans_reg"/>
</dbReference>
<dbReference type="NCBIfam" id="NF033788">
    <property type="entry name" value="HTH_metalloreg"/>
    <property type="match status" value="1"/>
</dbReference>
<keyword evidence="3" id="KW-0804">Transcription</keyword>
<dbReference type="Gene3D" id="1.10.10.10">
    <property type="entry name" value="Winged helix-like DNA-binding domain superfamily/Winged helix DNA-binding domain"/>
    <property type="match status" value="1"/>
</dbReference>
<accession>A0A2U3AK63</accession>
<evidence type="ECO:0000313" key="6">
    <source>
        <dbReference type="EMBL" id="PWI24922.1"/>
    </source>
</evidence>
<keyword evidence="4" id="KW-0105">Cadmium resistance</keyword>
<keyword evidence="2" id="KW-0238">DNA-binding</keyword>
<dbReference type="GO" id="GO:0003677">
    <property type="term" value="F:DNA binding"/>
    <property type="evidence" value="ECO:0007669"/>
    <property type="project" value="UniProtKB-KW"/>
</dbReference>
<evidence type="ECO:0000256" key="3">
    <source>
        <dbReference type="ARBA" id="ARBA00023163"/>
    </source>
</evidence>
<dbReference type="CDD" id="cd00090">
    <property type="entry name" value="HTH_ARSR"/>
    <property type="match status" value="1"/>
</dbReference>
<dbReference type="InterPro" id="IPR011991">
    <property type="entry name" value="ArsR-like_HTH"/>
</dbReference>
<protein>
    <submittedName>
        <fullName evidence="6">Transcriptional regulator</fullName>
    </submittedName>
</protein>
<dbReference type="InterPro" id="IPR036390">
    <property type="entry name" value="WH_DNA-bd_sf"/>
</dbReference>
<keyword evidence="7" id="KW-1185">Reference proteome</keyword>
<reference evidence="6 7" key="1">
    <citation type="submission" date="2018-05" db="EMBL/GenBank/DDBJ databases">
        <title>Kurthia sibirica genome sequence.</title>
        <authorList>
            <person name="Maclea K.S."/>
            <person name="Goen A.E."/>
        </authorList>
    </citation>
    <scope>NUCLEOTIDE SEQUENCE [LARGE SCALE GENOMIC DNA]</scope>
    <source>
        <strain evidence="6 7">ATCC 49154</strain>
    </source>
</reference>
<gene>
    <name evidence="6" type="ORF">DEX24_10945</name>
</gene>
<dbReference type="OrthoDB" id="9794330at2"/>
<proteinExistence type="predicted"/>
<dbReference type="InterPro" id="IPR036388">
    <property type="entry name" value="WH-like_DNA-bd_sf"/>
</dbReference>
<dbReference type="InterPro" id="IPR018334">
    <property type="entry name" value="ArsR_HTH"/>
</dbReference>
<dbReference type="GO" id="GO:0003700">
    <property type="term" value="F:DNA-binding transcription factor activity"/>
    <property type="evidence" value="ECO:0007669"/>
    <property type="project" value="InterPro"/>
</dbReference>
<dbReference type="EMBL" id="QFVR01000014">
    <property type="protein sequence ID" value="PWI24922.1"/>
    <property type="molecule type" value="Genomic_DNA"/>
</dbReference>
<name>A0A2U3AK63_9BACL</name>
<dbReference type="SUPFAM" id="SSF46785">
    <property type="entry name" value="Winged helix' DNA-binding domain"/>
    <property type="match status" value="1"/>
</dbReference>
<dbReference type="PANTHER" id="PTHR43132">
    <property type="entry name" value="ARSENICAL RESISTANCE OPERON REPRESSOR ARSR-RELATED"/>
    <property type="match status" value="1"/>
</dbReference>
<keyword evidence="1" id="KW-0805">Transcription regulation</keyword>
<evidence type="ECO:0000256" key="1">
    <source>
        <dbReference type="ARBA" id="ARBA00023015"/>
    </source>
</evidence>
<dbReference type="SMART" id="SM00418">
    <property type="entry name" value="HTH_ARSR"/>
    <property type="match status" value="1"/>
</dbReference>
<feature type="domain" description="HTH arsR-type" evidence="5">
    <location>
        <begin position="16"/>
        <end position="110"/>
    </location>
</feature>
<dbReference type="PROSITE" id="PS50987">
    <property type="entry name" value="HTH_ARSR_2"/>
    <property type="match status" value="1"/>
</dbReference>
<dbReference type="GO" id="GO:0046686">
    <property type="term" value="P:response to cadmium ion"/>
    <property type="evidence" value="ECO:0007669"/>
    <property type="project" value="UniProtKB-KW"/>
</dbReference>
<evidence type="ECO:0000259" key="5">
    <source>
        <dbReference type="PROSITE" id="PS50987"/>
    </source>
</evidence>
<dbReference type="Proteomes" id="UP000245938">
    <property type="component" value="Unassembled WGS sequence"/>
</dbReference>
<dbReference type="InterPro" id="IPR001845">
    <property type="entry name" value="HTH_ArsR_DNA-bd_dom"/>
</dbReference>
<evidence type="ECO:0000256" key="2">
    <source>
        <dbReference type="ARBA" id="ARBA00023125"/>
    </source>
</evidence>
<sequence>MIMTDSPYLLELKEEIHRHKLQDMAQIFKALADTTRLKIMYALVHKEELCVKDVAQFIGSSTATASHHLLYLKEHHIASSTRRGKQIFYRIADAHIEQLIQIAEIHSKEQ</sequence>
<dbReference type="Pfam" id="PF01022">
    <property type="entry name" value="HTH_5"/>
    <property type="match status" value="1"/>
</dbReference>
<dbReference type="AlphaFoldDB" id="A0A2U3AK63"/>